<evidence type="ECO:0000313" key="3">
    <source>
        <dbReference type="Proteomes" id="UP000019265"/>
    </source>
</evidence>
<dbReference type="Proteomes" id="UP000019265">
    <property type="component" value="Chromosome"/>
</dbReference>
<evidence type="ECO:0000256" key="1">
    <source>
        <dbReference type="SAM" id="Phobius"/>
    </source>
</evidence>
<reference evidence="2 3" key="1">
    <citation type="journal article" date="2014" name="Genome Biol. Evol.">
        <title>Molecular evolution of the substrate utilization strategies and putative virulence factors in mosquito-associated Spiroplasma species.</title>
        <authorList>
            <person name="Chang T.H."/>
            <person name="Lo W.S."/>
            <person name="Ku C."/>
            <person name="Chen L.L."/>
            <person name="Kuo C.H."/>
        </authorList>
    </citation>
    <scope>NUCLEOTIDE SEQUENCE [LARGE SCALE GENOMIC DNA]</scope>
    <source>
        <strain evidence="2">Ar-1343</strain>
    </source>
</reference>
<gene>
    <name evidence="2" type="ORF">SSABA_v1c07770</name>
</gene>
<keyword evidence="1" id="KW-1133">Transmembrane helix</keyword>
<keyword evidence="3" id="KW-1185">Reference proteome</keyword>
<dbReference type="PATRIC" id="fig|1276257.3.peg.789"/>
<protein>
    <submittedName>
        <fullName evidence="2">Uncharacterized protein</fullName>
    </submittedName>
</protein>
<dbReference type="RefSeq" id="WP_025251316.1">
    <property type="nucleotide sequence ID" value="NZ_CP006934.1"/>
</dbReference>
<name>W6AKC7_9MOLU</name>
<feature type="transmembrane region" description="Helical" evidence="1">
    <location>
        <begin position="6"/>
        <end position="27"/>
    </location>
</feature>
<accession>W6AKC7</accession>
<dbReference type="KEGG" id="ssab:SSABA_v1c07770"/>
<keyword evidence="1" id="KW-0472">Membrane</keyword>
<dbReference type="EMBL" id="CP006934">
    <property type="protein sequence ID" value="AHI54179.1"/>
    <property type="molecule type" value="Genomic_DNA"/>
</dbReference>
<proteinExistence type="predicted"/>
<sequence>MKDIYWILIGLALLAIAFGIAGIALVIKNSKKTEKKNLKSQSLLNHYDTNLDDFKKISKDFLKNVKIETNLDYFGNSVKTGLQFSPNFLKKLNLELDEEKLETLNKKIAELWNNTYETIEKSVLDLENLFNEKTQELQDQIEIKPILVNAYVSGLNEILIIFKDNFVSDIFALKLALMLDDQNLIPKSGEKIDLKNLKSKIADFKAKLKQLVKMLEKDLKK</sequence>
<dbReference type="AlphaFoldDB" id="W6AKC7"/>
<evidence type="ECO:0000313" key="2">
    <source>
        <dbReference type="EMBL" id="AHI54179.1"/>
    </source>
</evidence>
<keyword evidence="1" id="KW-0812">Transmembrane</keyword>
<dbReference type="HOGENOM" id="CLU_1249983_0_0_14"/>
<dbReference type="OrthoDB" id="9881424at2"/>
<dbReference type="STRING" id="1276257.SSABA_v1c07770"/>
<organism evidence="2 3">
    <name type="scientific">Spiroplasma sabaudiense Ar-1343</name>
    <dbReference type="NCBI Taxonomy" id="1276257"/>
    <lineage>
        <taxon>Bacteria</taxon>
        <taxon>Bacillati</taxon>
        <taxon>Mycoplasmatota</taxon>
        <taxon>Mollicutes</taxon>
        <taxon>Entomoplasmatales</taxon>
        <taxon>Spiroplasmataceae</taxon>
        <taxon>Spiroplasma</taxon>
    </lineage>
</organism>